<keyword evidence="6" id="KW-1003">Cell membrane</keyword>
<dbReference type="OrthoDB" id="9794010at2"/>
<keyword evidence="1 6" id="KW-0813">Transport</keyword>
<dbReference type="NCBIfam" id="TIGR01947">
    <property type="entry name" value="rnfG"/>
    <property type="match status" value="1"/>
</dbReference>
<keyword evidence="3 6" id="KW-0285">Flavoprotein</keyword>
<dbReference type="PANTHER" id="PTHR36118:SF1">
    <property type="entry name" value="ION-TRANSLOCATING OXIDOREDUCTASE COMPLEX SUBUNIT G"/>
    <property type="match status" value="1"/>
</dbReference>
<feature type="modified residue" description="FMN phosphoryl threonine" evidence="6">
    <location>
        <position position="165"/>
    </location>
</feature>
<evidence type="ECO:0000259" key="7">
    <source>
        <dbReference type="SMART" id="SM00900"/>
    </source>
</evidence>
<dbReference type="GO" id="GO:0010181">
    <property type="term" value="F:FMN binding"/>
    <property type="evidence" value="ECO:0007669"/>
    <property type="project" value="InterPro"/>
</dbReference>
<dbReference type="InterPro" id="IPR007329">
    <property type="entry name" value="FMN-bd"/>
</dbReference>
<dbReference type="EMBL" id="LOEE01000019">
    <property type="protein sequence ID" value="KXG77074.1"/>
    <property type="molecule type" value="Genomic_DNA"/>
</dbReference>
<dbReference type="InterPro" id="IPR010209">
    <property type="entry name" value="Ion_transpt_RnfG/RsxG"/>
</dbReference>
<keyword evidence="2 6" id="KW-0597">Phosphoprotein</keyword>
<evidence type="ECO:0000256" key="5">
    <source>
        <dbReference type="ARBA" id="ARBA00022982"/>
    </source>
</evidence>
<dbReference type="STRING" id="520762.AN619_06020"/>
<feature type="domain" description="FMN-binding" evidence="7">
    <location>
        <begin position="92"/>
        <end position="182"/>
    </location>
</feature>
<evidence type="ECO:0000256" key="6">
    <source>
        <dbReference type="HAMAP-Rule" id="MF_00479"/>
    </source>
</evidence>
<dbReference type="GO" id="GO:0005886">
    <property type="term" value="C:plasma membrane"/>
    <property type="evidence" value="ECO:0007669"/>
    <property type="project" value="UniProtKB-SubCell"/>
</dbReference>
<comment type="similarity">
    <text evidence="6">Belongs to the RnfG family.</text>
</comment>
<keyword evidence="6" id="KW-0472">Membrane</keyword>
<comment type="subcellular location">
    <subcellularLocation>
        <location evidence="6">Cell membrane</location>
        <topology evidence="6">Single-pass membrane protein</topology>
    </subcellularLocation>
</comment>
<keyword evidence="6" id="KW-1278">Translocase</keyword>
<keyword evidence="5 6" id="KW-0249">Electron transport</keyword>
<keyword evidence="6" id="KW-0812">Transmembrane</keyword>
<dbReference type="PIRSF" id="PIRSF006091">
    <property type="entry name" value="E_trnsport_RnfG"/>
    <property type="match status" value="1"/>
</dbReference>
<evidence type="ECO:0000256" key="1">
    <source>
        <dbReference type="ARBA" id="ARBA00022448"/>
    </source>
</evidence>
<accession>A0A140L949</accession>
<evidence type="ECO:0000256" key="3">
    <source>
        <dbReference type="ARBA" id="ARBA00022630"/>
    </source>
</evidence>
<protein>
    <recommendedName>
        <fullName evidence="6">Ion-translocating oxidoreductase complex subunit G</fullName>
        <ecNumber evidence="6">7.-.-.-</ecNumber>
    </recommendedName>
    <alternativeName>
        <fullName evidence="6">Rnf electron transport complex subunit G</fullName>
    </alternativeName>
</protein>
<dbReference type="SMART" id="SM00900">
    <property type="entry name" value="FMN_bind"/>
    <property type="match status" value="1"/>
</dbReference>
<dbReference type="AlphaFoldDB" id="A0A140L949"/>
<organism evidence="8 9">
    <name type="scientific">Thermotalea metallivorans</name>
    <dbReference type="NCBI Taxonomy" id="520762"/>
    <lineage>
        <taxon>Bacteria</taxon>
        <taxon>Bacillati</taxon>
        <taxon>Bacillota</taxon>
        <taxon>Clostridia</taxon>
        <taxon>Peptostreptococcales</taxon>
        <taxon>Thermotaleaceae</taxon>
        <taxon>Thermotalea</taxon>
    </lineage>
</organism>
<gene>
    <name evidence="8" type="primary">rnfG_2</name>
    <name evidence="6" type="synonym">rnfG</name>
    <name evidence="8" type="ORF">AN619_06020</name>
</gene>
<evidence type="ECO:0000256" key="4">
    <source>
        <dbReference type="ARBA" id="ARBA00022643"/>
    </source>
</evidence>
<sequence length="187" mass="19744">MQEVVKLGLILLIITAIAASVLGWTNEITKEPIANQILQANIAARQSVLPEAKDFAEVPKDQFQGYSNVLEVYKGMKDGQVVGYTIKTNPSGYGGPIEVMIGITAEGIVSGVSVGNHTETPGLGAKAAEDAFKGQYNGKKAEGQLQVIKSGTPKENEIMAISGATITSKAVTSGVNMAIQLFHEKLK</sequence>
<comment type="function">
    <text evidence="6">Part of a membrane-bound complex that couples electron transfer with translocation of ions across the membrane.</text>
</comment>
<keyword evidence="6" id="KW-1133">Transmembrane helix</keyword>
<dbReference type="RefSeq" id="WP_068554954.1">
    <property type="nucleotide sequence ID" value="NZ_LOEE01000019.1"/>
</dbReference>
<evidence type="ECO:0000256" key="2">
    <source>
        <dbReference type="ARBA" id="ARBA00022553"/>
    </source>
</evidence>
<dbReference type="GO" id="GO:0022900">
    <property type="term" value="P:electron transport chain"/>
    <property type="evidence" value="ECO:0007669"/>
    <property type="project" value="UniProtKB-UniRule"/>
</dbReference>
<keyword evidence="4 6" id="KW-0288">FMN</keyword>
<dbReference type="Pfam" id="PF04205">
    <property type="entry name" value="FMN_bind"/>
    <property type="match status" value="1"/>
</dbReference>
<evidence type="ECO:0000313" key="8">
    <source>
        <dbReference type="EMBL" id="KXG77074.1"/>
    </source>
</evidence>
<dbReference type="EC" id="7.-.-.-" evidence="6"/>
<dbReference type="PATRIC" id="fig|520762.4.peg.679"/>
<proteinExistence type="inferred from homology"/>
<name>A0A140L949_9FIRM</name>
<dbReference type="HAMAP" id="MF_00479">
    <property type="entry name" value="RsxG_RnfG"/>
    <property type="match status" value="1"/>
</dbReference>
<dbReference type="GO" id="GO:0009055">
    <property type="term" value="F:electron transfer activity"/>
    <property type="evidence" value="ECO:0007669"/>
    <property type="project" value="InterPro"/>
</dbReference>
<keyword evidence="9" id="KW-1185">Reference proteome</keyword>
<dbReference type="Proteomes" id="UP000070456">
    <property type="component" value="Unassembled WGS sequence"/>
</dbReference>
<comment type="caution">
    <text evidence="8">The sequence shown here is derived from an EMBL/GenBank/DDBJ whole genome shotgun (WGS) entry which is preliminary data.</text>
</comment>
<evidence type="ECO:0000313" key="9">
    <source>
        <dbReference type="Proteomes" id="UP000070456"/>
    </source>
</evidence>
<comment type="subunit">
    <text evidence="6">The complex is composed of six subunits: RnfA, RnfB, RnfC, RnfD, RnfE and RnfG.</text>
</comment>
<reference evidence="8 9" key="1">
    <citation type="submission" date="2015-12" db="EMBL/GenBank/DDBJ databases">
        <title>Draft genome sequence of the thermoanaerobe Thermotalea metallivorans, an isolate from the runoff channel of the Great Artesian Basin, Australia.</title>
        <authorList>
            <person name="Patel B.K."/>
        </authorList>
    </citation>
    <scope>NUCLEOTIDE SEQUENCE [LARGE SCALE GENOMIC DNA]</scope>
    <source>
        <strain evidence="8 9">B2-1</strain>
    </source>
</reference>
<comment type="cofactor">
    <cofactor evidence="6">
        <name>FMN</name>
        <dbReference type="ChEBI" id="CHEBI:58210"/>
    </cofactor>
</comment>
<dbReference type="PANTHER" id="PTHR36118">
    <property type="entry name" value="ION-TRANSLOCATING OXIDOREDUCTASE COMPLEX SUBUNIT G"/>
    <property type="match status" value="1"/>
</dbReference>